<keyword evidence="3" id="KW-0653">Protein transport</keyword>
<evidence type="ECO:0000256" key="2">
    <source>
        <dbReference type="ARBA" id="ARBA00022448"/>
    </source>
</evidence>
<gene>
    <name evidence="10" type="ORF">g.1785</name>
</gene>
<feature type="compositionally biased region" description="Polar residues" evidence="9">
    <location>
        <begin position="76"/>
        <end position="94"/>
    </location>
</feature>
<evidence type="ECO:0000313" key="10">
    <source>
        <dbReference type="EMBL" id="JAT71537.1"/>
    </source>
</evidence>
<protein>
    <recommendedName>
        <fullName evidence="7">Peroxin-13</fullName>
    </recommendedName>
</protein>
<feature type="compositionally biased region" description="Pro residues" evidence="9">
    <location>
        <begin position="33"/>
        <end position="48"/>
    </location>
</feature>
<feature type="compositionally biased region" description="Pro residues" evidence="9">
    <location>
        <begin position="330"/>
        <end position="345"/>
    </location>
</feature>
<feature type="region of interest" description="Disordered" evidence="9">
    <location>
        <begin position="1"/>
        <end position="119"/>
    </location>
</feature>
<reference evidence="10" key="1">
    <citation type="submission" date="2015-08" db="EMBL/GenBank/DDBJ databases">
        <authorList>
            <person name="Babu N.S."/>
            <person name="Beckwith C.J."/>
            <person name="Beseler K.G."/>
            <person name="Brison A."/>
            <person name="Carone J.V."/>
            <person name="Caskin T.P."/>
            <person name="Diamond M."/>
            <person name="Durham M.E."/>
            <person name="Foxe J.M."/>
            <person name="Go M."/>
            <person name="Henderson B.A."/>
            <person name="Jones I.B."/>
            <person name="McGettigan J.A."/>
            <person name="Micheletti S.J."/>
            <person name="Nasrallah M.E."/>
            <person name="Ortiz D."/>
            <person name="Piller C.R."/>
            <person name="Privatt S.R."/>
            <person name="Schneider S.L."/>
            <person name="Sharp S."/>
            <person name="Smith T.C."/>
            <person name="Stanton J.D."/>
            <person name="Ullery H.E."/>
            <person name="Wilson R.J."/>
            <person name="Serrano M.G."/>
            <person name="Buck G."/>
            <person name="Lee V."/>
            <person name="Wang Y."/>
            <person name="Carvalho R."/>
            <person name="Voegtly L."/>
            <person name="Shi R."/>
            <person name="Duckworth R."/>
            <person name="Johnson A."/>
            <person name="Loviza R."/>
            <person name="Walstead R."/>
            <person name="Shah Z."/>
            <person name="Kiflezghi M."/>
            <person name="Wade K."/>
            <person name="Ball S.L."/>
            <person name="Bradley K.W."/>
            <person name="Asai D.J."/>
            <person name="Bowman C.A."/>
            <person name="Russell D.A."/>
            <person name="Pope W.H."/>
            <person name="Jacobs-Sera D."/>
            <person name="Hendrix R.W."/>
            <person name="Hatfull G.F."/>
        </authorList>
    </citation>
    <scope>NUCLEOTIDE SEQUENCE</scope>
</reference>
<organism evidence="10">
    <name type="scientific">Auxenochlorella protothecoides</name>
    <name type="common">Green microalga</name>
    <name type="synonym">Chlorella protothecoides</name>
    <dbReference type="NCBI Taxonomy" id="3075"/>
    <lineage>
        <taxon>Eukaryota</taxon>
        <taxon>Viridiplantae</taxon>
        <taxon>Chlorophyta</taxon>
        <taxon>core chlorophytes</taxon>
        <taxon>Trebouxiophyceae</taxon>
        <taxon>Chlorellales</taxon>
        <taxon>Chlorellaceae</taxon>
        <taxon>Auxenochlorella</taxon>
    </lineage>
</organism>
<feature type="compositionally biased region" description="Low complexity" evidence="9">
    <location>
        <begin position="346"/>
        <end position="356"/>
    </location>
</feature>
<comment type="subcellular location">
    <subcellularLocation>
        <location evidence="8">Peroxisome membrane</location>
    </subcellularLocation>
</comment>
<feature type="non-terminal residue" evidence="10">
    <location>
        <position position="1"/>
    </location>
</feature>
<evidence type="ECO:0000256" key="5">
    <source>
        <dbReference type="ARBA" id="ARBA00023136"/>
    </source>
</evidence>
<accession>A0A1D1ZXC5</accession>
<dbReference type="EMBL" id="GDKF01007085">
    <property type="protein sequence ID" value="JAT71537.1"/>
    <property type="molecule type" value="Transcribed_RNA"/>
</dbReference>
<keyword evidence="6" id="KW-0576">Peroxisome</keyword>
<keyword evidence="5" id="KW-0472">Membrane</keyword>
<evidence type="ECO:0000256" key="1">
    <source>
        <dbReference type="ARBA" id="ARBA00006033"/>
    </source>
</evidence>
<dbReference type="GO" id="GO:1990429">
    <property type="term" value="C:peroxisomal importomer complex"/>
    <property type="evidence" value="ECO:0007669"/>
    <property type="project" value="TreeGrafter"/>
</dbReference>
<dbReference type="AlphaFoldDB" id="A0A1D1ZXC5"/>
<evidence type="ECO:0000256" key="4">
    <source>
        <dbReference type="ARBA" id="ARBA00023010"/>
    </source>
</evidence>
<evidence type="ECO:0000256" key="8">
    <source>
        <dbReference type="ARBA" id="ARBA00046271"/>
    </source>
</evidence>
<feature type="region of interest" description="Disordered" evidence="9">
    <location>
        <begin position="328"/>
        <end position="365"/>
    </location>
</feature>
<evidence type="ECO:0000256" key="3">
    <source>
        <dbReference type="ARBA" id="ARBA00022927"/>
    </source>
</evidence>
<dbReference type="GO" id="GO:0005778">
    <property type="term" value="C:peroxisomal membrane"/>
    <property type="evidence" value="ECO:0007669"/>
    <property type="project" value="UniProtKB-SubCell"/>
</dbReference>
<dbReference type="PANTHER" id="PTHR19332:SF1">
    <property type="entry name" value="PEROXISOMAL MEMBRANE PROTEIN PEX13"/>
    <property type="match status" value="1"/>
</dbReference>
<name>A0A1D1ZXC5_AUXPR</name>
<proteinExistence type="inferred from homology"/>
<sequence length="365" mass="36240">YQRSHNDRQGVGLRRPGCSSSTCGVEIHTLLSPPLPSTPASVRPPPPKPWERKAGVTSAEGGAPKPWDKPLGAETTVVSASGEVSTAAPGSSTLPGVGAPPARPWEAPSSGPVSTSYGAPGNAMTGYGSGSMYSRPAYGGVNSGGMYGSGGAYSTTGGMYGASPYGGAGMGSYGGSYGSGGMYGSSYGAGSMYGRPAGAGMYGAGGGMYGAGGGMYGGGMYGQGGGMYGQPGLLGGGPVDPNNPHAPPQPPSGWQAMLAGLGGLMHFFGRLSFLVDENAHAVHFFVSALLQLLDRAGSLYGELARFILRILGVRRAKKAGQALVAASGPGQPPLPLGAPAAPKPLPAAASAAGGAPWDSVWKKQD</sequence>
<evidence type="ECO:0000256" key="9">
    <source>
        <dbReference type="SAM" id="MobiDB-lite"/>
    </source>
</evidence>
<evidence type="ECO:0000256" key="7">
    <source>
        <dbReference type="ARBA" id="ARBA00029693"/>
    </source>
</evidence>
<dbReference type="GO" id="GO:0016560">
    <property type="term" value="P:protein import into peroxisome matrix, docking"/>
    <property type="evidence" value="ECO:0007669"/>
    <property type="project" value="InterPro"/>
</dbReference>
<dbReference type="InterPro" id="IPR035463">
    <property type="entry name" value="Pex13"/>
</dbReference>
<dbReference type="PANTHER" id="PTHR19332">
    <property type="entry name" value="PEROXISOMAL MEMBRANE PROTEIN PEX13"/>
    <property type="match status" value="1"/>
</dbReference>
<keyword evidence="4" id="KW-0811">Translocation</keyword>
<comment type="similarity">
    <text evidence="1">Belongs to the peroxin-13 family.</text>
</comment>
<evidence type="ECO:0000256" key="6">
    <source>
        <dbReference type="ARBA" id="ARBA00023140"/>
    </source>
</evidence>
<keyword evidence="2" id="KW-0813">Transport</keyword>